<dbReference type="Proteomes" id="UP001215503">
    <property type="component" value="Unassembled WGS sequence"/>
</dbReference>
<comment type="function">
    <text evidence="7">Catalyzes the methyl esterification of L-isoaspartyl residues in peptides and proteins that result from spontaneous decomposition of normal L-aspartyl and L-asparaginyl residues. It plays a role in the repair and/or degradation of damaged proteins.</text>
</comment>
<keyword evidence="3 7" id="KW-0963">Cytoplasm</keyword>
<comment type="similarity">
    <text evidence="2 7">Belongs to the methyltransferase superfamily. L-isoaspartyl/D-aspartyl protein methyltransferase family.</text>
</comment>
<dbReference type="EC" id="2.1.1.77" evidence="7"/>
<keyword evidence="6 7" id="KW-0949">S-adenosyl-L-methionine</keyword>
<dbReference type="EMBL" id="JARHUD010000005">
    <property type="protein sequence ID" value="MDF2096380.1"/>
    <property type="molecule type" value="Genomic_DNA"/>
</dbReference>
<evidence type="ECO:0000313" key="8">
    <source>
        <dbReference type="EMBL" id="MDF2096380.1"/>
    </source>
</evidence>
<comment type="catalytic activity">
    <reaction evidence="7">
        <text>[protein]-L-isoaspartate + S-adenosyl-L-methionine = [protein]-L-isoaspartate alpha-methyl ester + S-adenosyl-L-homocysteine</text>
        <dbReference type="Rhea" id="RHEA:12705"/>
        <dbReference type="Rhea" id="RHEA-COMP:12143"/>
        <dbReference type="Rhea" id="RHEA-COMP:12144"/>
        <dbReference type="ChEBI" id="CHEBI:57856"/>
        <dbReference type="ChEBI" id="CHEBI:59789"/>
        <dbReference type="ChEBI" id="CHEBI:90596"/>
        <dbReference type="ChEBI" id="CHEBI:90598"/>
        <dbReference type="EC" id="2.1.1.77"/>
    </reaction>
</comment>
<dbReference type="GO" id="GO:0032259">
    <property type="term" value="P:methylation"/>
    <property type="evidence" value="ECO:0007669"/>
    <property type="project" value="UniProtKB-KW"/>
</dbReference>
<sequence length="217" mass="24079">MTPEPRKIRLLMQLRRAGISDTATLAAIERVPRELFVPPAFQDQAYENIALPIGQGQTLSQPEVVAMMTQALQSSRQHTVLEIGTGSGYQAAILARVARRVYTIERHRALLNEAEKRFNELRITNITPRLGDGSRGWPEQRLFDRIIVTCAAALPPEPLLRQLVDGGIMILPVGAQGRTQELLRIQRTPDGVEQTSLGIVRFVPLVAEDTTARRSTA</sequence>
<name>A0ABT5YN56_9PROT</name>
<proteinExistence type="inferred from homology"/>
<dbReference type="SUPFAM" id="SSF53335">
    <property type="entry name" value="S-adenosyl-L-methionine-dependent methyltransferases"/>
    <property type="match status" value="1"/>
</dbReference>
<evidence type="ECO:0000313" key="9">
    <source>
        <dbReference type="Proteomes" id="UP001215503"/>
    </source>
</evidence>
<dbReference type="Gene3D" id="3.40.50.150">
    <property type="entry name" value="Vaccinia Virus protein VP39"/>
    <property type="match status" value="1"/>
</dbReference>
<dbReference type="InterPro" id="IPR000682">
    <property type="entry name" value="PCMT"/>
</dbReference>
<keyword evidence="5 7" id="KW-0808">Transferase</keyword>
<comment type="subcellular location">
    <subcellularLocation>
        <location evidence="1 7">Cytoplasm</location>
    </subcellularLocation>
</comment>
<gene>
    <name evidence="7" type="primary">pcm</name>
    <name evidence="8" type="ORF">P2G67_10365</name>
</gene>
<protein>
    <recommendedName>
        <fullName evidence="7">Protein-L-isoaspartate O-methyltransferase</fullName>
        <ecNumber evidence="7">2.1.1.77</ecNumber>
    </recommendedName>
    <alternativeName>
        <fullName evidence="7">L-isoaspartyl protein carboxyl methyltransferase</fullName>
    </alternativeName>
    <alternativeName>
        <fullName evidence="7">Protein L-isoaspartyl methyltransferase</fullName>
    </alternativeName>
    <alternativeName>
        <fullName evidence="7">Protein-beta-aspartate methyltransferase</fullName>
        <shortName evidence="7">PIMT</shortName>
    </alternativeName>
</protein>
<dbReference type="PANTHER" id="PTHR11579:SF0">
    <property type="entry name" value="PROTEIN-L-ISOASPARTATE(D-ASPARTATE) O-METHYLTRANSFERASE"/>
    <property type="match status" value="1"/>
</dbReference>
<evidence type="ECO:0000256" key="4">
    <source>
        <dbReference type="ARBA" id="ARBA00022603"/>
    </source>
</evidence>
<evidence type="ECO:0000256" key="6">
    <source>
        <dbReference type="ARBA" id="ARBA00022691"/>
    </source>
</evidence>
<accession>A0ABT5YN56</accession>
<dbReference type="GO" id="GO:0004719">
    <property type="term" value="F:protein-L-isoaspartate (D-aspartate) O-methyltransferase activity"/>
    <property type="evidence" value="ECO:0007669"/>
    <property type="project" value="UniProtKB-EC"/>
</dbReference>
<comment type="caution">
    <text evidence="8">The sequence shown here is derived from an EMBL/GenBank/DDBJ whole genome shotgun (WGS) entry which is preliminary data.</text>
</comment>
<evidence type="ECO:0000256" key="5">
    <source>
        <dbReference type="ARBA" id="ARBA00022679"/>
    </source>
</evidence>
<organism evidence="8 9">
    <name type="scientific">Aquibaculum arenosum</name>
    <dbReference type="NCBI Taxonomy" id="3032591"/>
    <lineage>
        <taxon>Bacteria</taxon>
        <taxon>Pseudomonadati</taxon>
        <taxon>Pseudomonadota</taxon>
        <taxon>Alphaproteobacteria</taxon>
        <taxon>Rhodospirillales</taxon>
        <taxon>Rhodovibrionaceae</taxon>
        <taxon>Aquibaculum</taxon>
    </lineage>
</organism>
<dbReference type="CDD" id="cd02440">
    <property type="entry name" value="AdoMet_MTases"/>
    <property type="match status" value="1"/>
</dbReference>
<evidence type="ECO:0000256" key="2">
    <source>
        <dbReference type="ARBA" id="ARBA00005369"/>
    </source>
</evidence>
<dbReference type="NCBIfam" id="NF001453">
    <property type="entry name" value="PRK00312.1"/>
    <property type="match status" value="1"/>
</dbReference>
<dbReference type="RefSeq" id="WP_275822728.1">
    <property type="nucleotide sequence ID" value="NZ_JARHUD010000005.1"/>
</dbReference>
<reference evidence="8 9" key="1">
    <citation type="submission" date="2023-03" db="EMBL/GenBank/DDBJ databases">
        <title>Fodinicurvata sp. CAU 1616 isolated from sea sendiment.</title>
        <authorList>
            <person name="Kim W."/>
        </authorList>
    </citation>
    <scope>NUCLEOTIDE SEQUENCE [LARGE SCALE GENOMIC DNA]</scope>
    <source>
        <strain evidence="8 9">CAU 1616</strain>
    </source>
</reference>
<dbReference type="PANTHER" id="PTHR11579">
    <property type="entry name" value="PROTEIN-L-ISOASPARTATE O-METHYLTRANSFERASE"/>
    <property type="match status" value="1"/>
</dbReference>
<dbReference type="InterPro" id="IPR029063">
    <property type="entry name" value="SAM-dependent_MTases_sf"/>
</dbReference>
<evidence type="ECO:0000256" key="3">
    <source>
        <dbReference type="ARBA" id="ARBA00022490"/>
    </source>
</evidence>
<dbReference type="NCBIfam" id="TIGR00080">
    <property type="entry name" value="pimt"/>
    <property type="match status" value="1"/>
</dbReference>
<dbReference type="Pfam" id="PF01135">
    <property type="entry name" value="PCMT"/>
    <property type="match status" value="1"/>
</dbReference>
<evidence type="ECO:0000256" key="1">
    <source>
        <dbReference type="ARBA" id="ARBA00004496"/>
    </source>
</evidence>
<evidence type="ECO:0000256" key="7">
    <source>
        <dbReference type="HAMAP-Rule" id="MF_00090"/>
    </source>
</evidence>
<keyword evidence="9" id="KW-1185">Reference proteome</keyword>
<feature type="active site" evidence="7">
    <location>
        <position position="60"/>
    </location>
</feature>
<keyword evidence="4 7" id="KW-0489">Methyltransferase</keyword>
<dbReference type="HAMAP" id="MF_00090">
    <property type="entry name" value="PIMT"/>
    <property type="match status" value="1"/>
</dbReference>